<protein>
    <submittedName>
        <fullName evidence="13">DUF4118 domain-containing protein</fullName>
    </submittedName>
</protein>
<dbReference type="Pfam" id="PF13493">
    <property type="entry name" value="DUF4118"/>
    <property type="match status" value="1"/>
</dbReference>
<proteinExistence type="predicted"/>
<evidence type="ECO:0000256" key="5">
    <source>
        <dbReference type="ARBA" id="ARBA00022741"/>
    </source>
</evidence>
<dbReference type="GO" id="GO:0016020">
    <property type="term" value="C:membrane"/>
    <property type="evidence" value="ECO:0007669"/>
    <property type="project" value="UniProtKB-SubCell"/>
</dbReference>
<evidence type="ECO:0000259" key="12">
    <source>
        <dbReference type="Pfam" id="PF13493"/>
    </source>
</evidence>
<evidence type="ECO:0000256" key="4">
    <source>
        <dbReference type="ARBA" id="ARBA00022692"/>
    </source>
</evidence>
<dbReference type="AlphaFoldDB" id="A0A399P650"/>
<evidence type="ECO:0000256" key="7">
    <source>
        <dbReference type="ARBA" id="ARBA00022840"/>
    </source>
</evidence>
<feature type="non-terminal residue" evidence="13">
    <location>
        <position position="38"/>
    </location>
</feature>
<evidence type="ECO:0000313" key="13">
    <source>
        <dbReference type="EMBL" id="RIJ01745.1"/>
    </source>
</evidence>
<evidence type="ECO:0000256" key="2">
    <source>
        <dbReference type="ARBA" id="ARBA00022553"/>
    </source>
</evidence>
<comment type="subcellular location">
    <subcellularLocation>
        <location evidence="1">Membrane</location>
        <topology evidence="1">Multi-pass membrane protein</topology>
    </subcellularLocation>
</comment>
<keyword evidence="4 11" id="KW-0812">Transmembrane</keyword>
<keyword evidence="6" id="KW-0418">Kinase</keyword>
<evidence type="ECO:0000256" key="10">
    <source>
        <dbReference type="ARBA" id="ARBA00023136"/>
    </source>
</evidence>
<evidence type="ECO:0000256" key="8">
    <source>
        <dbReference type="ARBA" id="ARBA00022989"/>
    </source>
</evidence>
<keyword evidence="10 11" id="KW-0472">Membrane</keyword>
<dbReference type="GO" id="GO:0016301">
    <property type="term" value="F:kinase activity"/>
    <property type="evidence" value="ECO:0007669"/>
    <property type="project" value="UniProtKB-KW"/>
</dbReference>
<evidence type="ECO:0000313" key="14">
    <source>
        <dbReference type="Proteomes" id="UP000265361"/>
    </source>
</evidence>
<feature type="transmembrane region" description="Helical" evidence="11">
    <location>
        <begin position="6"/>
        <end position="35"/>
    </location>
</feature>
<dbReference type="InterPro" id="IPR025201">
    <property type="entry name" value="KdpD_TM"/>
</dbReference>
<evidence type="ECO:0000256" key="6">
    <source>
        <dbReference type="ARBA" id="ARBA00022777"/>
    </source>
</evidence>
<dbReference type="InterPro" id="IPR038318">
    <property type="entry name" value="KdpD_sf"/>
</dbReference>
<keyword evidence="8 11" id="KW-1133">Transmembrane helix</keyword>
<comment type="caution">
    <text evidence="13">The sequence shown here is derived from an EMBL/GenBank/DDBJ whole genome shotgun (WGS) entry which is preliminary data.</text>
</comment>
<keyword evidence="2" id="KW-0597">Phosphoprotein</keyword>
<evidence type="ECO:0000256" key="9">
    <source>
        <dbReference type="ARBA" id="ARBA00023012"/>
    </source>
</evidence>
<organism evidence="13 14">
    <name type="scientific">Clavibacter nebraskensis</name>
    <dbReference type="NCBI Taxonomy" id="31963"/>
    <lineage>
        <taxon>Bacteria</taxon>
        <taxon>Bacillati</taxon>
        <taxon>Actinomycetota</taxon>
        <taxon>Actinomycetes</taxon>
        <taxon>Micrococcales</taxon>
        <taxon>Microbacteriaceae</taxon>
        <taxon>Clavibacter</taxon>
    </lineage>
</organism>
<keyword evidence="9" id="KW-0902">Two-component regulatory system</keyword>
<evidence type="ECO:0000256" key="11">
    <source>
        <dbReference type="SAM" id="Phobius"/>
    </source>
</evidence>
<keyword evidence="3" id="KW-0808">Transferase</keyword>
<dbReference type="GO" id="GO:0000160">
    <property type="term" value="P:phosphorelay signal transduction system"/>
    <property type="evidence" value="ECO:0007669"/>
    <property type="project" value="UniProtKB-KW"/>
</dbReference>
<sequence length="38" mass="4016">MIPGPALVHVVALVGGIWPALFAAVLSGFTLDYFFIDP</sequence>
<reference evidence="13 14" key="1">
    <citation type="submission" date="2018-08" db="EMBL/GenBank/DDBJ databases">
        <title>Genome Sequence of Clavibacter michiganensis Subspecies type strains, and the Atypical Peach-Colored Strains Isolated from Tomato.</title>
        <authorList>
            <person name="Osdaghi E."/>
            <person name="Portier P."/>
            <person name="Briand M."/>
            <person name="Jacques M.-A."/>
        </authorList>
    </citation>
    <scope>NUCLEOTIDE SEQUENCE [LARGE SCALE GENOMIC DNA]</scope>
    <source>
        <strain evidence="13 14">CFBP 7577</strain>
    </source>
</reference>
<evidence type="ECO:0000256" key="3">
    <source>
        <dbReference type="ARBA" id="ARBA00022679"/>
    </source>
</evidence>
<dbReference type="Gene3D" id="1.20.120.620">
    <property type="entry name" value="Backbone structure of the membrane domain of e. Coli histidine kinase receptor kdpd"/>
    <property type="match status" value="1"/>
</dbReference>
<keyword evidence="7" id="KW-0067">ATP-binding</keyword>
<gene>
    <name evidence="13" type="ORF">DZF97_14810</name>
</gene>
<accession>A0A399P650</accession>
<dbReference type="Proteomes" id="UP000265361">
    <property type="component" value="Unassembled WGS sequence"/>
</dbReference>
<name>A0A399P650_9MICO</name>
<keyword evidence="5" id="KW-0547">Nucleotide-binding</keyword>
<feature type="domain" description="Sensor protein KdpD transmembrane" evidence="12">
    <location>
        <begin position="7"/>
        <end position="38"/>
    </location>
</feature>
<dbReference type="EMBL" id="QWED01000668">
    <property type="protein sequence ID" value="RIJ01745.1"/>
    <property type="molecule type" value="Genomic_DNA"/>
</dbReference>
<evidence type="ECO:0000256" key="1">
    <source>
        <dbReference type="ARBA" id="ARBA00004141"/>
    </source>
</evidence>
<dbReference type="GO" id="GO:0005524">
    <property type="term" value="F:ATP binding"/>
    <property type="evidence" value="ECO:0007669"/>
    <property type="project" value="UniProtKB-KW"/>
</dbReference>